<dbReference type="InterPro" id="IPR051089">
    <property type="entry name" value="prtT"/>
</dbReference>
<gene>
    <name evidence="7" type="primary">LEU3</name>
    <name evidence="7" type="ORF">LTR05_007571</name>
</gene>
<comment type="subcellular location">
    <subcellularLocation>
        <location evidence="1">Nucleus</location>
    </subcellularLocation>
</comment>
<keyword evidence="4" id="KW-0804">Transcription</keyword>
<dbReference type="Proteomes" id="UP001309876">
    <property type="component" value="Unassembled WGS sequence"/>
</dbReference>
<reference evidence="7 8" key="1">
    <citation type="submission" date="2023-08" db="EMBL/GenBank/DDBJ databases">
        <title>Black Yeasts Isolated from many extreme environments.</title>
        <authorList>
            <person name="Coleine C."/>
            <person name="Stajich J.E."/>
            <person name="Selbmann L."/>
        </authorList>
    </citation>
    <scope>NUCLEOTIDE SEQUENCE [LARGE SCALE GENOMIC DNA]</scope>
    <source>
        <strain evidence="7 8">CCFEE 5910</strain>
    </source>
</reference>
<comment type="caution">
    <text evidence="7">The sequence shown here is derived from an EMBL/GenBank/DDBJ whole genome shotgun (WGS) entry which is preliminary data.</text>
</comment>
<organism evidence="7 8">
    <name type="scientific">Lithohypha guttulata</name>
    <dbReference type="NCBI Taxonomy" id="1690604"/>
    <lineage>
        <taxon>Eukaryota</taxon>
        <taxon>Fungi</taxon>
        <taxon>Dikarya</taxon>
        <taxon>Ascomycota</taxon>
        <taxon>Pezizomycotina</taxon>
        <taxon>Eurotiomycetes</taxon>
        <taxon>Chaetothyriomycetidae</taxon>
        <taxon>Chaetothyriales</taxon>
        <taxon>Trichomeriaceae</taxon>
        <taxon>Lithohypha</taxon>
    </lineage>
</organism>
<dbReference type="EMBL" id="JAVRRJ010000008">
    <property type="protein sequence ID" value="KAK5082424.1"/>
    <property type="molecule type" value="Genomic_DNA"/>
</dbReference>
<evidence type="ECO:0000256" key="1">
    <source>
        <dbReference type="ARBA" id="ARBA00004123"/>
    </source>
</evidence>
<accession>A0AAN7SVB4</accession>
<dbReference type="GO" id="GO:0000976">
    <property type="term" value="F:transcription cis-regulatory region binding"/>
    <property type="evidence" value="ECO:0007669"/>
    <property type="project" value="TreeGrafter"/>
</dbReference>
<dbReference type="GO" id="GO:0000981">
    <property type="term" value="F:DNA-binding transcription factor activity, RNA polymerase II-specific"/>
    <property type="evidence" value="ECO:0007669"/>
    <property type="project" value="TreeGrafter"/>
</dbReference>
<dbReference type="AlphaFoldDB" id="A0AAN7SVB4"/>
<evidence type="ECO:0000256" key="3">
    <source>
        <dbReference type="ARBA" id="ARBA00023125"/>
    </source>
</evidence>
<evidence type="ECO:0000313" key="8">
    <source>
        <dbReference type="Proteomes" id="UP001309876"/>
    </source>
</evidence>
<evidence type="ECO:0000256" key="5">
    <source>
        <dbReference type="ARBA" id="ARBA00023242"/>
    </source>
</evidence>
<protein>
    <submittedName>
        <fullName evidence="7">Regulatory protein leu3</fullName>
    </submittedName>
</protein>
<evidence type="ECO:0000256" key="6">
    <source>
        <dbReference type="SAM" id="MobiDB-lite"/>
    </source>
</evidence>
<evidence type="ECO:0000313" key="7">
    <source>
        <dbReference type="EMBL" id="KAK5082424.1"/>
    </source>
</evidence>
<keyword evidence="3" id="KW-0238">DNA-binding</keyword>
<keyword evidence="5" id="KW-0539">Nucleus</keyword>
<feature type="region of interest" description="Disordered" evidence="6">
    <location>
        <begin position="315"/>
        <end position="342"/>
    </location>
</feature>
<dbReference type="PANTHER" id="PTHR31845">
    <property type="entry name" value="FINGER DOMAIN PROTEIN, PUTATIVE-RELATED"/>
    <property type="match status" value="1"/>
</dbReference>
<keyword evidence="2" id="KW-0805">Transcription regulation</keyword>
<sequence>MGDITLSPEEIERLFAIYFEQFHSYFPILDPEKTPTQYYDASKSLFWSIISVALRSYKQELLDDVGSVLSTLVWTETGSPQKNLAGELRYFVVIQKSSNEAFQALAQLNDNPALIGQEASFFARMVHYEKVLTDIDALYGIEMSLLNRIRSQGSILYLQLLYLLSNSDLEETKKGILRAYRTSTTLIQDLIAEETISTFLAGAPFTVLRLLLRAAFTIAKVWFSELGNHIDRTSGKILYDASALLVRQMSHLKTKSDRANRAGTAMNMIWKHMAKKPDLMRQPPSLRIRSRMGASLQYDCLMHYRDAAQEAAGQAETASLSDIGDKSNAATMRPNHTDINHEQSSLPSYEAFLDTDLSWLDDLVNPLT</sequence>
<proteinExistence type="predicted"/>
<dbReference type="GO" id="GO:0005634">
    <property type="term" value="C:nucleus"/>
    <property type="evidence" value="ECO:0007669"/>
    <property type="project" value="UniProtKB-SubCell"/>
</dbReference>
<keyword evidence="8" id="KW-1185">Reference proteome</keyword>
<evidence type="ECO:0000256" key="4">
    <source>
        <dbReference type="ARBA" id="ARBA00023163"/>
    </source>
</evidence>
<dbReference type="CDD" id="cd12148">
    <property type="entry name" value="fungal_TF_MHR"/>
    <property type="match status" value="1"/>
</dbReference>
<dbReference type="PANTHER" id="PTHR31845:SF21">
    <property type="entry name" value="REGULATORY PROTEIN LEU3"/>
    <property type="match status" value="1"/>
</dbReference>
<name>A0AAN7SVB4_9EURO</name>
<evidence type="ECO:0000256" key="2">
    <source>
        <dbReference type="ARBA" id="ARBA00023015"/>
    </source>
</evidence>